<dbReference type="CDD" id="cd16034">
    <property type="entry name" value="sulfatase_like"/>
    <property type="match status" value="1"/>
</dbReference>
<evidence type="ECO:0000256" key="3">
    <source>
        <dbReference type="PIRSR" id="PIRSR600917-52"/>
    </source>
</evidence>
<dbReference type="Pfam" id="PF00884">
    <property type="entry name" value="Sulfatase"/>
    <property type="match status" value="1"/>
</dbReference>
<proteinExistence type="inferred from homology"/>
<feature type="domain" description="Sulfatase N-terminal" evidence="4">
    <location>
        <begin position="31"/>
        <end position="402"/>
    </location>
</feature>
<dbReference type="Gene3D" id="3.30.1120.10">
    <property type="match status" value="1"/>
</dbReference>
<dbReference type="EMBL" id="VVYW01000009">
    <property type="protein sequence ID" value="KAA5408717.1"/>
    <property type="molecule type" value="Genomic_DNA"/>
</dbReference>
<dbReference type="AlphaFoldDB" id="A0A5M6A8P2"/>
<comment type="caution">
    <text evidence="5">The sequence shown here is derived from an EMBL/GenBank/DDBJ whole genome shotgun (WGS) entry which is preliminary data.</text>
</comment>
<accession>A0A5M6A8P2</accession>
<sequence>MNTILQKFIWSLPVTLLAGAQVYAQEQRPNLVYIFPDQYRLHALSLWSDPAYRDVLNTVGDPVHTPNLDRLAKQSVVFNRACSTCPLSSPHRAMLMTGAFPEKNGVPGNCHKDNRNGIPDSLICFTDVLADAGYETAYVGKTHWHRTEPLFDKENNYVGTSEAPGGHYVYPYDTYIPEGRGRKSNKYWFQQLKDNHFNATAYSNRPELVGGQKDGEAYHYRRFTTGVEADVAIEFLRNRKGQRDASKPFSLFLSVNPPHTPYHKLTDCKEEVFNQYYKDLKTEEVLLRPNVQVGEGTQVKSKERLTFEAKIYFSLIKSVDDEIGRVLKVLDEEGLTDNTILVFAADHGEMMGSHGRMAKSVIYDESFSIPFFIRYPEKLKPGVNDLMLGATDIMPTLLGMMNLENKLPETVKGKNYSQGILTGKYGKVKKPVSQFFYQQKEKGVRTDRYSYLVTKDGGYQLFDNLKDPYQMTPLQMEDIPAKQAKLLKKELGNWLKVSEDSWARDRKYPDRVIY</sequence>
<keyword evidence="2" id="KW-0378">Hydrolase</keyword>
<organism evidence="5 6">
    <name type="scientific">Bacteroides cellulosilyticus</name>
    <dbReference type="NCBI Taxonomy" id="246787"/>
    <lineage>
        <taxon>Bacteria</taxon>
        <taxon>Pseudomonadati</taxon>
        <taxon>Bacteroidota</taxon>
        <taxon>Bacteroidia</taxon>
        <taxon>Bacteroidales</taxon>
        <taxon>Bacteroidaceae</taxon>
        <taxon>Bacteroides</taxon>
    </lineage>
</organism>
<dbReference type="PANTHER" id="PTHR42693">
    <property type="entry name" value="ARYLSULFATASE FAMILY MEMBER"/>
    <property type="match status" value="1"/>
</dbReference>
<evidence type="ECO:0000259" key="4">
    <source>
        <dbReference type="Pfam" id="PF00884"/>
    </source>
</evidence>
<reference evidence="5 6" key="1">
    <citation type="journal article" date="2019" name="Nat. Med.">
        <title>A library of human gut bacterial isolates paired with longitudinal multiomics data enables mechanistic microbiome research.</title>
        <authorList>
            <person name="Poyet M."/>
            <person name="Groussin M."/>
            <person name="Gibbons S.M."/>
            <person name="Avila-Pacheco J."/>
            <person name="Jiang X."/>
            <person name="Kearney S.M."/>
            <person name="Perrotta A.R."/>
            <person name="Berdy B."/>
            <person name="Zhao S."/>
            <person name="Lieberman T.D."/>
            <person name="Swanson P.K."/>
            <person name="Smith M."/>
            <person name="Roesemann S."/>
            <person name="Alexander J.E."/>
            <person name="Rich S.A."/>
            <person name="Livny J."/>
            <person name="Vlamakis H."/>
            <person name="Clish C."/>
            <person name="Bullock K."/>
            <person name="Deik A."/>
            <person name="Scott J."/>
            <person name="Pierce K.A."/>
            <person name="Xavier R.J."/>
            <person name="Alm E.J."/>
        </authorList>
    </citation>
    <scope>NUCLEOTIDE SEQUENCE [LARGE SCALE GENOMIC DNA]</scope>
    <source>
        <strain evidence="5 6">BIOML-A7</strain>
    </source>
</reference>
<evidence type="ECO:0000256" key="1">
    <source>
        <dbReference type="ARBA" id="ARBA00008779"/>
    </source>
</evidence>
<dbReference type="SUPFAM" id="SSF53649">
    <property type="entry name" value="Alkaline phosphatase-like"/>
    <property type="match status" value="1"/>
</dbReference>
<dbReference type="Gene3D" id="3.40.720.10">
    <property type="entry name" value="Alkaline Phosphatase, subunit A"/>
    <property type="match status" value="1"/>
</dbReference>
<dbReference type="RefSeq" id="WP_149949856.1">
    <property type="nucleotide sequence ID" value="NZ_RCXI01000009.1"/>
</dbReference>
<evidence type="ECO:0000313" key="5">
    <source>
        <dbReference type="EMBL" id="KAA5408717.1"/>
    </source>
</evidence>
<evidence type="ECO:0000256" key="2">
    <source>
        <dbReference type="ARBA" id="ARBA00022801"/>
    </source>
</evidence>
<evidence type="ECO:0000313" key="6">
    <source>
        <dbReference type="Proteomes" id="UP000325055"/>
    </source>
</evidence>
<gene>
    <name evidence="5" type="ORF">F2Y86_13035</name>
</gene>
<feature type="modified residue" description="3-oxoalanine (Ser)" evidence="3">
    <location>
        <position position="88"/>
    </location>
</feature>
<dbReference type="GO" id="GO:0004065">
    <property type="term" value="F:arylsulfatase activity"/>
    <property type="evidence" value="ECO:0007669"/>
    <property type="project" value="TreeGrafter"/>
</dbReference>
<comment type="PTM">
    <text evidence="3">The conversion to 3-oxoalanine (also known as C-formylglycine, FGly), of a serine or cysteine residue in prokaryotes and of a cysteine residue in eukaryotes, is critical for catalytic activity.</text>
</comment>
<dbReference type="InterPro" id="IPR050738">
    <property type="entry name" value="Sulfatase"/>
</dbReference>
<dbReference type="PANTHER" id="PTHR42693:SF53">
    <property type="entry name" value="ENDO-4-O-SULFATASE"/>
    <property type="match status" value="1"/>
</dbReference>
<dbReference type="Proteomes" id="UP000325055">
    <property type="component" value="Unassembled WGS sequence"/>
</dbReference>
<protein>
    <submittedName>
        <fullName evidence="5">Sulfatase</fullName>
    </submittedName>
</protein>
<dbReference type="InterPro" id="IPR017850">
    <property type="entry name" value="Alkaline_phosphatase_core_sf"/>
</dbReference>
<comment type="similarity">
    <text evidence="1">Belongs to the sulfatase family.</text>
</comment>
<dbReference type="InterPro" id="IPR000917">
    <property type="entry name" value="Sulfatase_N"/>
</dbReference>
<name>A0A5M6A8P2_9BACE</name>